<keyword evidence="3" id="KW-1185">Reference proteome</keyword>
<protein>
    <submittedName>
        <fullName evidence="2">Uncharacterized protein</fullName>
    </submittedName>
</protein>
<evidence type="ECO:0000256" key="1">
    <source>
        <dbReference type="SAM" id="MobiDB-lite"/>
    </source>
</evidence>
<gene>
    <name evidence="2" type="ORF">EV668_2668</name>
</gene>
<sequence length="71" mass="7725">MTTRRRPPSPTRLPDRLTSDGWWLAPSPKPPGEGGVVIAFPTRRREPAGAERVVIPFPLRPSAGPRTKTGA</sequence>
<evidence type="ECO:0000313" key="3">
    <source>
        <dbReference type="Proteomes" id="UP000295122"/>
    </source>
</evidence>
<comment type="caution">
    <text evidence="2">The sequence shown here is derived from an EMBL/GenBank/DDBJ whole genome shotgun (WGS) entry which is preliminary data.</text>
</comment>
<dbReference type="Proteomes" id="UP000295122">
    <property type="component" value="Unassembled WGS sequence"/>
</dbReference>
<dbReference type="AlphaFoldDB" id="A0A4R7BX94"/>
<proteinExistence type="predicted"/>
<evidence type="ECO:0000313" key="2">
    <source>
        <dbReference type="EMBL" id="TDR89832.1"/>
    </source>
</evidence>
<organism evidence="2 3">
    <name type="scientific">Enterovirga rhinocerotis</name>
    <dbReference type="NCBI Taxonomy" id="1339210"/>
    <lineage>
        <taxon>Bacteria</taxon>
        <taxon>Pseudomonadati</taxon>
        <taxon>Pseudomonadota</taxon>
        <taxon>Alphaproteobacteria</taxon>
        <taxon>Hyphomicrobiales</taxon>
        <taxon>Methylobacteriaceae</taxon>
        <taxon>Enterovirga</taxon>
    </lineage>
</organism>
<dbReference type="RefSeq" id="WP_133770750.1">
    <property type="nucleotide sequence ID" value="NZ_SNZR01000013.1"/>
</dbReference>
<name>A0A4R7BX94_9HYPH</name>
<feature type="region of interest" description="Disordered" evidence="1">
    <location>
        <begin position="1"/>
        <end position="35"/>
    </location>
</feature>
<accession>A0A4R7BX94</accession>
<dbReference type="EMBL" id="SNZR01000013">
    <property type="protein sequence ID" value="TDR89832.1"/>
    <property type="molecule type" value="Genomic_DNA"/>
</dbReference>
<reference evidence="2 3" key="1">
    <citation type="submission" date="2019-03" db="EMBL/GenBank/DDBJ databases">
        <title>Genomic Encyclopedia of Type Strains, Phase IV (KMG-IV): sequencing the most valuable type-strain genomes for metagenomic binning, comparative biology and taxonomic classification.</title>
        <authorList>
            <person name="Goeker M."/>
        </authorList>
    </citation>
    <scope>NUCLEOTIDE SEQUENCE [LARGE SCALE GENOMIC DNA]</scope>
    <source>
        <strain evidence="2 3">DSM 25903</strain>
    </source>
</reference>